<comment type="subcellular location">
    <subcellularLocation>
        <location evidence="1">Membrane</location>
        <topology evidence="1">Multi-pass membrane protein</topology>
    </subcellularLocation>
</comment>
<feature type="transmembrane region" description="Helical" evidence="5">
    <location>
        <begin position="98"/>
        <end position="114"/>
    </location>
</feature>
<evidence type="ECO:0000256" key="3">
    <source>
        <dbReference type="ARBA" id="ARBA00022989"/>
    </source>
</evidence>
<evidence type="ECO:0000313" key="7">
    <source>
        <dbReference type="Proteomes" id="UP001055167"/>
    </source>
</evidence>
<keyword evidence="4 5" id="KW-0472">Membrane</keyword>
<keyword evidence="2 5" id="KW-0812">Transmembrane</keyword>
<feature type="transmembrane region" description="Helical" evidence="5">
    <location>
        <begin position="74"/>
        <end position="92"/>
    </location>
</feature>
<feature type="transmembrane region" description="Helical" evidence="5">
    <location>
        <begin position="48"/>
        <end position="67"/>
    </location>
</feature>
<evidence type="ECO:0000256" key="2">
    <source>
        <dbReference type="ARBA" id="ARBA00022692"/>
    </source>
</evidence>
<dbReference type="InterPro" id="IPR032808">
    <property type="entry name" value="DoxX"/>
</dbReference>
<organism evidence="6 7">
    <name type="scientific">Methylobacterium crusticola</name>
    <dbReference type="NCBI Taxonomy" id="1697972"/>
    <lineage>
        <taxon>Bacteria</taxon>
        <taxon>Pseudomonadati</taxon>
        <taxon>Pseudomonadota</taxon>
        <taxon>Alphaproteobacteria</taxon>
        <taxon>Hyphomicrobiales</taxon>
        <taxon>Methylobacteriaceae</taxon>
        <taxon>Methylobacterium</taxon>
    </lineage>
</organism>
<accession>A0ABQ4R6S1</accession>
<evidence type="ECO:0000256" key="4">
    <source>
        <dbReference type="ARBA" id="ARBA00023136"/>
    </source>
</evidence>
<name>A0ABQ4R6S1_9HYPH</name>
<proteinExistence type="predicted"/>
<evidence type="ECO:0000256" key="5">
    <source>
        <dbReference type="SAM" id="Phobius"/>
    </source>
</evidence>
<evidence type="ECO:0000256" key="1">
    <source>
        <dbReference type="ARBA" id="ARBA00004141"/>
    </source>
</evidence>
<reference evidence="6" key="2">
    <citation type="submission" date="2021-08" db="EMBL/GenBank/DDBJ databases">
        <authorList>
            <person name="Tani A."/>
            <person name="Ola A."/>
            <person name="Ogura Y."/>
            <person name="Katsura K."/>
            <person name="Hayashi T."/>
        </authorList>
    </citation>
    <scope>NUCLEOTIDE SEQUENCE</scope>
    <source>
        <strain evidence="6">KCTC 52305</strain>
    </source>
</reference>
<evidence type="ECO:0008006" key="8">
    <source>
        <dbReference type="Google" id="ProtNLM"/>
    </source>
</evidence>
<dbReference type="EMBL" id="BPQH01000023">
    <property type="protein sequence ID" value="GJD52919.1"/>
    <property type="molecule type" value="Genomic_DNA"/>
</dbReference>
<reference evidence="6" key="1">
    <citation type="journal article" date="2021" name="Front. Microbiol.">
        <title>Comprehensive Comparative Genomics and Phenotyping of Methylobacterium Species.</title>
        <authorList>
            <person name="Alessa O."/>
            <person name="Ogura Y."/>
            <person name="Fujitani Y."/>
            <person name="Takami H."/>
            <person name="Hayashi T."/>
            <person name="Sahin N."/>
            <person name="Tani A."/>
        </authorList>
    </citation>
    <scope>NUCLEOTIDE SEQUENCE</scope>
    <source>
        <strain evidence="6">KCTC 52305</strain>
    </source>
</reference>
<dbReference type="Pfam" id="PF13564">
    <property type="entry name" value="DoxX_2"/>
    <property type="match status" value="1"/>
</dbReference>
<dbReference type="Proteomes" id="UP001055167">
    <property type="component" value="Unassembled WGS sequence"/>
</dbReference>
<keyword evidence="7" id="KW-1185">Reference proteome</keyword>
<sequence>MASTRNWSDLAGLLLRILLTAIFLIAAGMKFAAVPFEVSGFARFGYPVWFMYVIGAAQLFGAVLFWVRGGTACGAFLLAVIMAGAVASHLGAGDPVPMMLPALVLLLVLVAIAYRRRDELVTPVLRIAAQRG</sequence>
<protein>
    <recommendedName>
        <fullName evidence="8">DoxX family protein</fullName>
    </recommendedName>
</protein>
<evidence type="ECO:0000313" key="6">
    <source>
        <dbReference type="EMBL" id="GJD52919.1"/>
    </source>
</evidence>
<keyword evidence="3 5" id="KW-1133">Transmembrane helix</keyword>
<comment type="caution">
    <text evidence="6">The sequence shown here is derived from an EMBL/GenBank/DDBJ whole genome shotgun (WGS) entry which is preliminary data.</text>
</comment>
<gene>
    <name evidence="6" type="ORF">OPKNFCMD_5686</name>
</gene>
<dbReference type="RefSeq" id="WP_128563619.1">
    <property type="nucleotide sequence ID" value="NZ_BPQH01000023.1"/>
</dbReference>